<name>A0A7J9MEX6_GOSSC</name>
<dbReference type="OrthoDB" id="984161at2759"/>
<accession>A0A7J9MEX6</accession>
<evidence type="ECO:0000313" key="1">
    <source>
        <dbReference type="EMBL" id="MBA0869528.1"/>
    </source>
</evidence>
<keyword evidence="2" id="KW-1185">Reference proteome</keyword>
<feature type="non-terminal residue" evidence="1">
    <location>
        <position position="69"/>
    </location>
</feature>
<gene>
    <name evidence="1" type="ORF">Goshw_029581</name>
</gene>
<reference evidence="1 2" key="1">
    <citation type="journal article" date="2019" name="Genome Biol. Evol.">
        <title>Insights into the evolution of the New World diploid cottons (Gossypium, subgenus Houzingenia) based on genome sequencing.</title>
        <authorList>
            <person name="Grover C.E."/>
            <person name="Arick M.A. 2nd"/>
            <person name="Thrash A."/>
            <person name="Conover J.L."/>
            <person name="Sanders W.S."/>
            <person name="Peterson D.G."/>
            <person name="Frelichowski J.E."/>
            <person name="Scheffler J.A."/>
            <person name="Scheffler B.E."/>
            <person name="Wendel J.F."/>
        </authorList>
    </citation>
    <scope>NUCLEOTIDE SEQUENCE [LARGE SCALE GENOMIC DNA]</scope>
    <source>
        <strain evidence="1">1</strain>
        <tissue evidence="1">Leaf</tissue>
    </source>
</reference>
<organism evidence="1 2">
    <name type="scientific">Gossypium schwendimanii</name>
    <name type="common">Cotton</name>
    <dbReference type="NCBI Taxonomy" id="34291"/>
    <lineage>
        <taxon>Eukaryota</taxon>
        <taxon>Viridiplantae</taxon>
        <taxon>Streptophyta</taxon>
        <taxon>Embryophyta</taxon>
        <taxon>Tracheophyta</taxon>
        <taxon>Spermatophyta</taxon>
        <taxon>Magnoliopsida</taxon>
        <taxon>eudicotyledons</taxon>
        <taxon>Gunneridae</taxon>
        <taxon>Pentapetalae</taxon>
        <taxon>rosids</taxon>
        <taxon>malvids</taxon>
        <taxon>Malvales</taxon>
        <taxon>Malvaceae</taxon>
        <taxon>Malvoideae</taxon>
        <taxon>Gossypium</taxon>
    </lineage>
</organism>
<evidence type="ECO:0000313" key="2">
    <source>
        <dbReference type="Proteomes" id="UP000593576"/>
    </source>
</evidence>
<dbReference type="AlphaFoldDB" id="A0A7J9MEX6"/>
<proteinExistence type="predicted"/>
<dbReference type="Proteomes" id="UP000593576">
    <property type="component" value="Unassembled WGS sequence"/>
</dbReference>
<dbReference type="EMBL" id="JABFAF010000010">
    <property type="protein sequence ID" value="MBA0869528.1"/>
    <property type="molecule type" value="Genomic_DNA"/>
</dbReference>
<protein>
    <submittedName>
        <fullName evidence="1">Uncharacterized protein</fullName>
    </submittedName>
</protein>
<sequence>MQKHLTQYPKKCIFLTNIDGRVKILSNLNARNSKIRDDIDELKVLMDYIINLPFKSAIQDYKNFSMPTE</sequence>
<comment type="caution">
    <text evidence="1">The sequence shown here is derived from an EMBL/GenBank/DDBJ whole genome shotgun (WGS) entry which is preliminary data.</text>
</comment>